<reference evidence="3" key="1">
    <citation type="submission" date="2018-05" db="EMBL/GenBank/DDBJ databases">
        <authorList>
            <person name="Lanie J.A."/>
            <person name="Ng W.-L."/>
            <person name="Kazmierczak K.M."/>
            <person name="Andrzejewski T.M."/>
            <person name="Davidsen T.M."/>
            <person name="Wayne K.J."/>
            <person name="Tettelin H."/>
            <person name="Glass J.I."/>
            <person name="Rusch D."/>
            <person name="Podicherti R."/>
            <person name="Tsui H.-C.T."/>
            <person name="Winkler M.E."/>
        </authorList>
    </citation>
    <scope>NUCLEOTIDE SEQUENCE</scope>
</reference>
<dbReference type="InterPro" id="IPR050327">
    <property type="entry name" value="Proton-linked_MCT"/>
</dbReference>
<organism evidence="3">
    <name type="scientific">marine metagenome</name>
    <dbReference type="NCBI Taxonomy" id="408172"/>
    <lineage>
        <taxon>unclassified sequences</taxon>
        <taxon>metagenomes</taxon>
        <taxon>ecological metagenomes</taxon>
    </lineage>
</organism>
<feature type="transmembrane region" description="Helical" evidence="1">
    <location>
        <begin position="104"/>
        <end position="127"/>
    </location>
</feature>
<feature type="non-terminal residue" evidence="3">
    <location>
        <position position="1"/>
    </location>
</feature>
<dbReference type="PANTHER" id="PTHR11360:SF284">
    <property type="entry name" value="EG:103B4.3 PROTEIN-RELATED"/>
    <property type="match status" value="1"/>
</dbReference>
<feature type="transmembrane region" description="Helical" evidence="1">
    <location>
        <begin position="139"/>
        <end position="157"/>
    </location>
</feature>
<keyword evidence="1" id="KW-1133">Transmembrane helix</keyword>
<protein>
    <recommendedName>
        <fullName evidence="2">Major facilitator superfamily (MFS) profile domain-containing protein</fullName>
    </recommendedName>
</protein>
<dbReference type="GO" id="GO:0022857">
    <property type="term" value="F:transmembrane transporter activity"/>
    <property type="evidence" value="ECO:0007669"/>
    <property type="project" value="InterPro"/>
</dbReference>
<feature type="non-terminal residue" evidence="3">
    <location>
        <position position="190"/>
    </location>
</feature>
<proteinExistence type="predicted"/>
<feature type="transmembrane region" description="Helical" evidence="1">
    <location>
        <begin position="169"/>
        <end position="188"/>
    </location>
</feature>
<dbReference type="InterPro" id="IPR011701">
    <property type="entry name" value="MFS"/>
</dbReference>
<feature type="domain" description="Major facilitator superfamily (MFS) profile" evidence="2">
    <location>
        <begin position="1"/>
        <end position="190"/>
    </location>
</feature>
<dbReference type="Pfam" id="PF07690">
    <property type="entry name" value="MFS_1"/>
    <property type="match status" value="1"/>
</dbReference>
<dbReference type="AlphaFoldDB" id="A0A382Q696"/>
<evidence type="ECO:0000256" key="1">
    <source>
        <dbReference type="SAM" id="Phobius"/>
    </source>
</evidence>
<dbReference type="EMBL" id="UINC01112280">
    <property type="protein sequence ID" value="SVC81109.1"/>
    <property type="molecule type" value="Genomic_DNA"/>
</dbReference>
<name>A0A382Q696_9ZZZZ</name>
<evidence type="ECO:0000259" key="2">
    <source>
        <dbReference type="PROSITE" id="PS50850"/>
    </source>
</evidence>
<dbReference type="PANTHER" id="PTHR11360">
    <property type="entry name" value="MONOCARBOXYLATE TRANSPORTER"/>
    <property type="match status" value="1"/>
</dbReference>
<dbReference type="InterPro" id="IPR036259">
    <property type="entry name" value="MFS_trans_sf"/>
</dbReference>
<dbReference type="SUPFAM" id="SSF103473">
    <property type="entry name" value="MFS general substrate transporter"/>
    <property type="match status" value="1"/>
</dbReference>
<keyword evidence="1" id="KW-0812">Transmembrane</keyword>
<keyword evidence="1" id="KW-0472">Membrane</keyword>
<gene>
    <name evidence="3" type="ORF">METZ01_LOCUS333963</name>
</gene>
<sequence>VKTQKKVFYGWWVSLAGGANMILSSGPTFQVTSTLFRAVEDEFGWSRALVSGVASFGRFGGALLGPLEGWMTDKIGSKLMIFTGFLIGGLGLIFFSFINNATQYYLAFFLISLGFSIGGFTPSMVAVNAWMTQHKSTGMAMVIGGSSLSGIFVPLIVWGITNYGWRETFFIIGLITIVVGPFLAKVIGRR</sequence>
<feature type="transmembrane region" description="Helical" evidence="1">
    <location>
        <begin position="7"/>
        <end position="25"/>
    </location>
</feature>
<dbReference type="Gene3D" id="1.20.1250.20">
    <property type="entry name" value="MFS general substrate transporter like domains"/>
    <property type="match status" value="1"/>
</dbReference>
<dbReference type="PROSITE" id="PS50850">
    <property type="entry name" value="MFS"/>
    <property type="match status" value="1"/>
</dbReference>
<dbReference type="InterPro" id="IPR020846">
    <property type="entry name" value="MFS_dom"/>
</dbReference>
<feature type="transmembrane region" description="Helical" evidence="1">
    <location>
        <begin position="79"/>
        <end position="98"/>
    </location>
</feature>
<accession>A0A382Q696</accession>
<evidence type="ECO:0000313" key="3">
    <source>
        <dbReference type="EMBL" id="SVC81109.1"/>
    </source>
</evidence>